<reference evidence="6" key="2">
    <citation type="submission" date="2025-09" db="UniProtKB">
        <authorList>
            <consortium name="Ensembl"/>
        </authorList>
    </citation>
    <scope>IDENTIFICATION</scope>
</reference>
<name>A0A8C4R104_EPTBU</name>
<accession>A0A8C4R104</accession>
<keyword evidence="2 4" id="KW-0853">WD repeat</keyword>
<protein>
    <submittedName>
        <fullName evidence="6">WD repeat domain 55</fullName>
    </submittedName>
</protein>
<dbReference type="SUPFAM" id="SSF50978">
    <property type="entry name" value="WD40 repeat-like"/>
    <property type="match status" value="1"/>
</dbReference>
<dbReference type="InterPro" id="IPR050505">
    <property type="entry name" value="WDR55/POC1"/>
</dbReference>
<dbReference type="InterPro" id="IPR015943">
    <property type="entry name" value="WD40/YVTN_repeat-like_dom_sf"/>
</dbReference>
<dbReference type="PROSITE" id="PS50082">
    <property type="entry name" value="WD_REPEATS_2"/>
    <property type="match status" value="2"/>
</dbReference>
<evidence type="ECO:0000256" key="3">
    <source>
        <dbReference type="ARBA" id="ARBA00022737"/>
    </source>
</evidence>
<evidence type="ECO:0000256" key="1">
    <source>
        <dbReference type="ARBA" id="ARBA00007625"/>
    </source>
</evidence>
<comment type="similarity">
    <text evidence="1">Belongs to the WD repeat WDR55 family.</text>
</comment>
<evidence type="ECO:0000313" key="7">
    <source>
        <dbReference type="Proteomes" id="UP000694388"/>
    </source>
</evidence>
<dbReference type="GeneTree" id="ENSGT00940000153727"/>
<dbReference type="Proteomes" id="UP000694388">
    <property type="component" value="Unplaced"/>
</dbReference>
<feature type="repeat" description="WD" evidence="4">
    <location>
        <begin position="112"/>
        <end position="153"/>
    </location>
</feature>
<evidence type="ECO:0000256" key="5">
    <source>
        <dbReference type="SAM" id="MobiDB-lite"/>
    </source>
</evidence>
<evidence type="ECO:0000256" key="4">
    <source>
        <dbReference type="PROSITE-ProRule" id="PRU00221"/>
    </source>
</evidence>
<dbReference type="AlphaFoldDB" id="A0A8C4R104"/>
<evidence type="ECO:0000256" key="2">
    <source>
        <dbReference type="ARBA" id="ARBA00022574"/>
    </source>
</evidence>
<feature type="compositionally biased region" description="Acidic residues" evidence="5">
    <location>
        <begin position="344"/>
        <end position="364"/>
    </location>
</feature>
<dbReference type="Gene3D" id="2.130.10.10">
    <property type="entry name" value="YVTN repeat-like/Quinoprotein amine dehydrogenase"/>
    <property type="match status" value="2"/>
</dbReference>
<keyword evidence="7" id="KW-1185">Reference proteome</keyword>
<organism evidence="6 7">
    <name type="scientific">Eptatretus burgeri</name>
    <name type="common">Inshore hagfish</name>
    <dbReference type="NCBI Taxonomy" id="7764"/>
    <lineage>
        <taxon>Eukaryota</taxon>
        <taxon>Metazoa</taxon>
        <taxon>Chordata</taxon>
        <taxon>Craniata</taxon>
        <taxon>Vertebrata</taxon>
        <taxon>Cyclostomata</taxon>
        <taxon>Myxini</taxon>
        <taxon>Myxiniformes</taxon>
        <taxon>Myxinidae</taxon>
        <taxon>Eptatretinae</taxon>
        <taxon>Eptatretus</taxon>
    </lineage>
</organism>
<evidence type="ECO:0000313" key="6">
    <source>
        <dbReference type="Ensembl" id="ENSEBUP00000023299.1"/>
    </source>
</evidence>
<proteinExistence type="inferred from homology"/>
<dbReference type="SMART" id="SM00320">
    <property type="entry name" value="WD40"/>
    <property type="match status" value="4"/>
</dbReference>
<dbReference type="Ensembl" id="ENSEBUT00000023875.1">
    <property type="protein sequence ID" value="ENSEBUP00000023299.1"/>
    <property type="gene ID" value="ENSEBUG00000014352.1"/>
</dbReference>
<dbReference type="PANTHER" id="PTHR44019">
    <property type="entry name" value="WD REPEAT-CONTAINING PROTEIN 55"/>
    <property type="match status" value="1"/>
</dbReference>
<feature type="repeat" description="WD" evidence="4">
    <location>
        <begin position="270"/>
        <end position="304"/>
    </location>
</feature>
<dbReference type="Pfam" id="PF00400">
    <property type="entry name" value="WD40"/>
    <property type="match status" value="3"/>
</dbReference>
<sequence>MAAGGVVDSRPVNDRLRYHDDRTTDHLNVEGDIAALKRADDFGQEMEESEEMENLKIPCKLETPEDVSFEACVSSLSLHPQNDIFAAGDLDGDVFLYSYSCFERGNRELWSSGHHQKACRDIAFSPSGRELFSTSKDKAILLFDVELGRLVQIVKKAHDGDGTLCSFNIRRRRFDVLSEPQDGDLTSVVIMKEGQKVVCGSAEGRLHIFNWDGFGVPSDHLRTDGPTVDCLASVSTQLLCAGAMDGVIRAVSILPNRVIGALGQHLHHPVECLAVSHDSRLLASAGHDQRIKFWSTTKLRREKVFSQGKTQQRRAQGLRALSNKAGTENDFFSELGSEPIPVEQLDDDHEAADDEEDCDSDSDA</sequence>
<keyword evidence="3" id="KW-0677">Repeat</keyword>
<dbReference type="InterPro" id="IPR001680">
    <property type="entry name" value="WD40_rpt"/>
</dbReference>
<reference evidence="6" key="1">
    <citation type="submission" date="2025-08" db="UniProtKB">
        <authorList>
            <consortium name="Ensembl"/>
        </authorList>
    </citation>
    <scope>IDENTIFICATION</scope>
</reference>
<feature type="region of interest" description="Disordered" evidence="5">
    <location>
        <begin position="323"/>
        <end position="364"/>
    </location>
</feature>
<dbReference type="PANTHER" id="PTHR44019:SF20">
    <property type="entry name" value="WD REPEAT-CONTAINING PROTEIN 55"/>
    <property type="match status" value="1"/>
</dbReference>
<dbReference type="InterPro" id="IPR036322">
    <property type="entry name" value="WD40_repeat_dom_sf"/>
</dbReference>